<dbReference type="EMBL" id="JNBR01000075">
    <property type="protein sequence ID" value="OQR98954.1"/>
    <property type="molecule type" value="Genomic_DNA"/>
</dbReference>
<dbReference type="AlphaFoldDB" id="A0A1V9ZLS9"/>
<accession>A0A1V9ZLS9</accession>
<name>A0A1V9ZLS9_ACHHY</name>
<reference evidence="1 2" key="1">
    <citation type="journal article" date="2014" name="Genome Biol. Evol.">
        <title>The secreted proteins of Achlya hypogyna and Thraustotheca clavata identify the ancestral oomycete secretome and reveal gene acquisitions by horizontal gene transfer.</title>
        <authorList>
            <person name="Misner I."/>
            <person name="Blouin N."/>
            <person name="Leonard G."/>
            <person name="Richards T.A."/>
            <person name="Lane C.E."/>
        </authorList>
    </citation>
    <scope>NUCLEOTIDE SEQUENCE [LARGE SCALE GENOMIC DNA]</scope>
    <source>
        <strain evidence="1 2">ATCC 48635</strain>
    </source>
</reference>
<dbReference type="OrthoDB" id="196657at2759"/>
<protein>
    <submittedName>
        <fullName evidence="1">Uncharacterized protein</fullName>
    </submittedName>
</protein>
<gene>
    <name evidence="1" type="ORF">ACHHYP_07373</name>
</gene>
<proteinExistence type="predicted"/>
<evidence type="ECO:0000313" key="2">
    <source>
        <dbReference type="Proteomes" id="UP000243579"/>
    </source>
</evidence>
<evidence type="ECO:0000313" key="1">
    <source>
        <dbReference type="EMBL" id="OQR98954.1"/>
    </source>
</evidence>
<organism evidence="1 2">
    <name type="scientific">Achlya hypogyna</name>
    <name type="common">Oomycete</name>
    <name type="synonym">Protoachlya hypogyna</name>
    <dbReference type="NCBI Taxonomy" id="1202772"/>
    <lineage>
        <taxon>Eukaryota</taxon>
        <taxon>Sar</taxon>
        <taxon>Stramenopiles</taxon>
        <taxon>Oomycota</taxon>
        <taxon>Saprolegniomycetes</taxon>
        <taxon>Saprolegniales</taxon>
        <taxon>Achlyaceae</taxon>
        <taxon>Achlya</taxon>
    </lineage>
</organism>
<dbReference type="Proteomes" id="UP000243579">
    <property type="component" value="Unassembled WGS sequence"/>
</dbReference>
<comment type="caution">
    <text evidence="1">The sequence shown here is derived from an EMBL/GenBank/DDBJ whole genome shotgun (WGS) entry which is preliminary data.</text>
</comment>
<sequence>MGAVGKRMMVQKGGQSDVMLPRVGLESGEGSTKILRNAGVKNRHASLPRLEGQKVAVSDRAMNKLGISEELVKMEKLMKKLGICDHDLEEFKQLQRHSALILENGSITKEEVVMGFSIKQMQRVKALKRLGATEQEIWDAYAYKISQLGSQLTVKGSPRKASSRT</sequence>
<keyword evidence="2" id="KW-1185">Reference proteome</keyword>